<dbReference type="PANTHER" id="PTHR46919">
    <property type="entry name" value="ZINC FINGER, C3HC4 TYPE (RING FINGER) FAMILY PROTEIN"/>
    <property type="match status" value="1"/>
</dbReference>
<reference evidence="1" key="3">
    <citation type="submission" date="2025-08" db="UniProtKB">
        <authorList>
            <consortium name="Ensembl"/>
        </authorList>
    </citation>
    <scope>IDENTIFICATION</scope>
</reference>
<reference evidence="1" key="4">
    <citation type="submission" date="2025-09" db="UniProtKB">
        <authorList>
            <consortium name="Ensembl"/>
        </authorList>
    </citation>
    <scope>IDENTIFICATION</scope>
</reference>
<proteinExistence type="predicted"/>
<keyword evidence="2" id="KW-1185">Reference proteome</keyword>
<dbReference type="Ensembl" id="ENSAMXT00000041617.1">
    <property type="protein sequence ID" value="ENSAMXP00000045511.1"/>
    <property type="gene ID" value="ENSAMXG00000031896.1"/>
</dbReference>
<dbReference type="GeneTree" id="ENSGT00940000164866"/>
<dbReference type="InterPro" id="IPR036869">
    <property type="entry name" value="J_dom_sf"/>
</dbReference>
<reference evidence="2" key="1">
    <citation type="submission" date="2013-03" db="EMBL/GenBank/DDBJ databases">
        <authorList>
            <person name="Jeffery W."/>
            <person name="Warren W."/>
            <person name="Wilson R.K."/>
        </authorList>
    </citation>
    <scope>NUCLEOTIDE SEQUENCE</scope>
    <source>
        <strain evidence="2">female</strain>
    </source>
</reference>
<dbReference type="PANTHER" id="PTHR46919:SF2">
    <property type="entry name" value="SACSIN"/>
    <property type="match status" value="1"/>
</dbReference>
<protein>
    <recommendedName>
        <fullName evidence="3">J domain-containing protein</fullName>
    </recommendedName>
</protein>
<evidence type="ECO:0000313" key="2">
    <source>
        <dbReference type="Proteomes" id="UP000018467"/>
    </source>
</evidence>
<evidence type="ECO:0000313" key="1">
    <source>
        <dbReference type="Ensembl" id="ENSAMXP00000045511.1"/>
    </source>
</evidence>
<reference evidence="2" key="2">
    <citation type="journal article" date="2014" name="Nat. Commun.">
        <title>The cavefish genome reveals candidate genes for eye loss.</title>
        <authorList>
            <person name="McGaugh S.E."/>
            <person name="Gross J.B."/>
            <person name="Aken B."/>
            <person name="Blin M."/>
            <person name="Borowsky R."/>
            <person name="Chalopin D."/>
            <person name="Hinaux H."/>
            <person name="Jeffery W.R."/>
            <person name="Keene A."/>
            <person name="Ma L."/>
            <person name="Minx P."/>
            <person name="Murphy D."/>
            <person name="O'Quin K.E."/>
            <person name="Retaux S."/>
            <person name="Rohner N."/>
            <person name="Searle S.M."/>
            <person name="Stahl B.A."/>
            <person name="Tabin C."/>
            <person name="Volff J.N."/>
            <person name="Yoshizawa M."/>
            <person name="Warren W.C."/>
        </authorList>
    </citation>
    <scope>NUCLEOTIDE SEQUENCE [LARGE SCALE GENOMIC DNA]</scope>
    <source>
        <strain evidence="2">female</strain>
    </source>
</reference>
<dbReference type="STRING" id="7994.ENSAMXP00000045511"/>
<dbReference type="Gene3D" id="1.10.287.110">
    <property type="entry name" value="DnaJ domain"/>
    <property type="match status" value="1"/>
</dbReference>
<accession>A0A3B1JUV4</accession>
<dbReference type="SUPFAM" id="SSF46565">
    <property type="entry name" value="Chaperone J-domain"/>
    <property type="match status" value="1"/>
</dbReference>
<evidence type="ECO:0008006" key="3">
    <source>
        <dbReference type="Google" id="ProtNLM"/>
    </source>
</evidence>
<dbReference type="Proteomes" id="UP000018467">
    <property type="component" value="Unassembled WGS sequence"/>
</dbReference>
<organism evidence="1 2">
    <name type="scientific">Astyanax mexicanus</name>
    <name type="common">Blind cave fish</name>
    <name type="synonym">Astyanax fasciatus mexicanus</name>
    <dbReference type="NCBI Taxonomy" id="7994"/>
    <lineage>
        <taxon>Eukaryota</taxon>
        <taxon>Metazoa</taxon>
        <taxon>Chordata</taxon>
        <taxon>Craniata</taxon>
        <taxon>Vertebrata</taxon>
        <taxon>Euteleostomi</taxon>
        <taxon>Actinopterygii</taxon>
        <taxon>Neopterygii</taxon>
        <taxon>Teleostei</taxon>
        <taxon>Ostariophysi</taxon>
        <taxon>Characiformes</taxon>
        <taxon>Characoidei</taxon>
        <taxon>Acestrorhamphidae</taxon>
        <taxon>Acestrorhamphinae</taxon>
        <taxon>Astyanax</taxon>
    </lineage>
</organism>
<dbReference type="AlphaFoldDB" id="A0A3B1JUV4"/>
<dbReference type="InParanoid" id="A0A3B1JUV4"/>
<sequence length="224" mass="25629">MRSKKRLTILKEIWKMSEEDKCKAIKRLYLRWHPDKNLDNTKLFNEAFKYLQKKINELEGGKTAGSTSSGGDHFRESWSRWMKRPGRHRGGESDFIRTILGGTITFGHILHRGTCQIQTFQTEKKLSAGYRQAECDLSAAQSEPAASPEWNLFKVHQAVEKSPDKLRAVASSGHFGCRCQENSVPKLPSTPPPYQTISFQTFEDGKRSSEIAEELLKNVEKIHY</sequence>
<name>A0A3B1JUV4_ASTMX</name>